<dbReference type="PANTHER" id="PTHR31616">
    <property type="entry name" value="TREHALASE"/>
    <property type="match status" value="1"/>
</dbReference>
<evidence type="ECO:0000256" key="1">
    <source>
        <dbReference type="ARBA" id="ARBA00022801"/>
    </source>
</evidence>
<keyword evidence="2" id="KW-0119">Carbohydrate metabolism</keyword>
<dbReference type="FunFam" id="1.50.10.10:FF:000005">
    <property type="entry name" value="Glycosyl hydrolase, glucoamylase"/>
    <property type="match status" value="1"/>
</dbReference>
<keyword evidence="3" id="KW-0326">Glycosidase</keyword>
<dbReference type="InterPro" id="IPR012341">
    <property type="entry name" value="6hp_glycosidase-like_sf"/>
</dbReference>
<evidence type="ECO:0000259" key="4">
    <source>
        <dbReference type="Pfam" id="PF00723"/>
    </source>
</evidence>
<dbReference type="Pfam" id="PF00723">
    <property type="entry name" value="Glyco_hydro_15"/>
    <property type="match status" value="1"/>
</dbReference>
<evidence type="ECO:0000256" key="2">
    <source>
        <dbReference type="ARBA" id="ARBA00023277"/>
    </source>
</evidence>
<feature type="domain" description="GH15-like" evidence="4">
    <location>
        <begin position="221"/>
        <end position="584"/>
    </location>
</feature>
<dbReference type="InterPro" id="IPR045582">
    <property type="entry name" value="Trehalase-like_N"/>
</dbReference>
<protein>
    <submittedName>
        <fullName evidence="6">Unannotated protein</fullName>
    </submittedName>
</protein>
<dbReference type="Pfam" id="PF19291">
    <property type="entry name" value="TREH_N"/>
    <property type="match status" value="1"/>
</dbReference>
<dbReference type="EMBL" id="CAEZYK010000088">
    <property type="protein sequence ID" value="CAB4731057.1"/>
    <property type="molecule type" value="Genomic_DNA"/>
</dbReference>
<gene>
    <name evidence="6" type="ORF">UFOPK2683_01284</name>
</gene>
<reference evidence="6" key="1">
    <citation type="submission" date="2020-05" db="EMBL/GenBank/DDBJ databases">
        <authorList>
            <person name="Chiriac C."/>
            <person name="Salcher M."/>
            <person name="Ghai R."/>
            <person name="Kavagutti S V."/>
        </authorList>
    </citation>
    <scope>NUCLEOTIDE SEQUENCE</scope>
</reference>
<name>A0A6J6S956_9ZZZZ</name>
<feature type="domain" description="Trehalase-like N-terminal" evidence="5">
    <location>
        <begin position="4"/>
        <end position="182"/>
    </location>
</feature>
<dbReference type="InterPro" id="IPR011613">
    <property type="entry name" value="GH15-like"/>
</dbReference>
<evidence type="ECO:0000313" key="6">
    <source>
        <dbReference type="EMBL" id="CAB4731057.1"/>
    </source>
</evidence>
<dbReference type="AlphaFoldDB" id="A0A6J6S956"/>
<evidence type="ECO:0000256" key="3">
    <source>
        <dbReference type="ARBA" id="ARBA00023295"/>
    </source>
</evidence>
<sequence length="604" mass="67184">MEDERSSLIEDYAIIGDTETVAVVANDGSIDWFCAPRFDSGACFARLLGDKDNGFWKIAPVEGGRASRRSYREGTLVLETDFETPTGSVRITDCMPIRDHNINIVRRCTGLSGSVDMRMDLSIRFDYGSVVPWVRNINNQIVAIAGPEALCLSTPVEIRGERFHNVAKFTVNEGDEVPFVLTWFQSHHTIPKTIDANKAIAETTVWWEKWSDKSTYSGKWADLVQRSAITLKALTYNPTGGIIAAGTTSLPEWIGSVRNWDYRYCWLRDATFSLYALMSLGYRDEAEKWRDWLLRSVAGAPDKIQIMYGAAGERRLEEYEVDWLSGYEGSAPVRVGNAAADQFQLDVYGEVFDALHQTQKIGIPPSPSLWPLALAILGFVEEAWRLPDDGIWEIRGERKHFTHSKVMAWVAFDRAIKIVKAREMPIDTTPWEAIRDEIHAQVCEKGFDVERNTFVQAYGSSELDASLLMLPLVGFLPATDPRIVGTADAIASELMVDGFVQRYKSASGVDGLPEGEGAFLPCSFWLADNYSLMGRTEEAHALFERLIALVNDVGLIAEEYDAKASRMLGNFPQAMTHVSLINTAYNLSGSTGPAHVRSGSAKSS</sequence>
<dbReference type="InterPro" id="IPR008928">
    <property type="entry name" value="6-hairpin_glycosidase_sf"/>
</dbReference>
<proteinExistence type="predicted"/>
<evidence type="ECO:0000259" key="5">
    <source>
        <dbReference type="Pfam" id="PF19291"/>
    </source>
</evidence>
<dbReference type="Gene3D" id="1.50.10.10">
    <property type="match status" value="1"/>
</dbReference>
<dbReference type="GO" id="GO:0004553">
    <property type="term" value="F:hydrolase activity, hydrolyzing O-glycosyl compounds"/>
    <property type="evidence" value="ECO:0007669"/>
    <property type="project" value="UniProtKB-ARBA"/>
</dbReference>
<accession>A0A6J6S956</accession>
<dbReference type="SUPFAM" id="SSF48208">
    <property type="entry name" value="Six-hairpin glycosidases"/>
    <property type="match status" value="1"/>
</dbReference>
<organism evidence="6">
    <name type="scientific">freshwater metagenome</name>
    <dbReference type="NCBI Taxonomy" id="449393"/>
    <lineage>
        <taxon>unclassified sequences</taxon>
        <taxon>metagenomes</taxon>
        <taxon>ecological metagenomes</taxon>
    </lineage>
</organism>
<dbReference type="PANTHER" id="PTHR31616:SF0">
    <property type="entry name" value="GLUCAN 1,4-ALPHA-GLUCOSIDASE"/>
    <property type="match status" value="1"/>
</dbReference>
<dbReference type="GO" id="GO:0005975">
    <property type="term" value="P:carbohydrate metabolic process"/>
    <property type="evidence" value="ECO:0007669"/>
    <property type="project" value="InterPro"/>
</dbReference>
<keyword evidence="1" id="KW-0378">Hydrolase</keyword>